<dbReference type="KEGG" id="bbel:109463594"/>
<proteinExistence type="predicted"/>
<dbReference type="SUPFAM" id="SSF54695">
    <property type="entry name" value="POZ domain"/>
    <property type="match status" value="1"/>
</dbReference>
<dbReference type="Proteomes" id="UP000515135">
    <property type="component" value="Unplaced"/>
</dbReference>
<reference evidence="4" key="1">
    <citation type="submission" date="2025-08" db="UniProtKB">
        <authorList>
            <consortium name="RefSeq"/>
        </authorList>
    </citation>
    <scope>IDENTIFICATION</scope>
    <source>
        <tissue evidence="4">Gonad</tissue>
    </source>
</reference>
<dbReference type="Gene3D" id="3.30.710.10">
    <property type="entry name" value="Potassium Channel Kv1.1, Chain A"/>
    <property type="match status" value="1"/>
</dbReference>
<dbReference type="InterPro" id="IPR003131">
    <property type="entry name" value="T1-type_BTB"/>
</dbReference>
<sequence length="233" mass="25470">MAAEQATATSTTPAHPGSDGTGDWVRLNVGGTVFETTRTTLTRLNSQFLDRLVAEDSGFPPPADGVYRIDRDPEVFRVLLNFARNGRLLLSPQVTSEMVLADADFYVLRQGALQALEGLDKEEAKSSSAPGQGKRNNVPATISIQCQGAGHHNGLSSVRLSGREKTMCVIDACKTKVSEDDIDRFRQTCISCRRTVTVKRTGRFGNDPGEIVAVEWCHRCLRCLDCQEIVCLP</sequence>
<feature type="compositionally biased region" description="Polar residues" evidence="1">
    <location>
        <begin position="1"/>
        <end position="13"/>
    </location>
</feature>
<dbReference type="OrthoDB" id="10047373at2759"/>
<gene>
    <name evidence="4" type="primary">LOC109463594</name>
</gene>
<evidence type="ECO:0000259" key="2">
    <source>
        <dbReference type="PROSITE" id="PS50097"/>
    </source>
</evidence>
<dbReference type="GO" id="GO:0097602">
    <property type="term" value="F:cullin family protein binding"/>
    <property type="evidence" value="ECO:0007669"/>
    <property type="project" value="TreeGrafter"/>
</dbReference>
<dbReference type="PROSITE" id="PS50097">
    <property type="entry name" value="BTB"/>
    <property type="match status" value="1"/>
</dbReference>
<dbReference type="PANTHER" id="PTHR14958:SF29">
    <property type="entry name" value="INSOMNIAC, ISOFORM B"/>
    <property type="match status" value="1"/>
</dbReference>
<name>A0A6P4XHJ7_BRABE</name>
<dbReference type="InterPro" id="IPR011333">
    <property type="entry name" value="SKP1/BTB/POZ_sf"/>
</dbReference>
<dbReference type="PANTHER" id="PTHR14958">
    <property type="entry name" value="POTASSIUM CHANNEL TETRAMERISATION DOMAIN CONTAINING PROTEIN"/>
    <property type="match status" value="1"/>
</dbReference>
<dbReference type="GO" id="GO:0031463">
    <property type="term" value="C:Cul3-RING ubiquitin ligase complex"/>
    <property type="evidence" value="ECO:0007669"/>
    <property type="project" value="TreeGrafter"/>
</dbReference>
<organism evidence="3 4">
    <name type="scientific">Branchiostoma belcheri</name>
    <name type="common">Amphioxus</name>
    <dbReference type="NCBI Taxonomy" id="7741"/>
    <lineage>
        <taxon>Eukaryota</taxon>
        <taxon>Metazoa</taxon>
        <taxon>Chordata</taxon>
        <taxon>Cephalochordata</taxon>
        <taxon>Leptocardii</taxon>
        <taxon>Amphioxiformes</taxon>
        <taxon>Branchiostomatidae</taxon>
        <taxon>Branchiostoma</taxon>
    </lineage>
</organism>
<feature type="domain" description="BTB" evidence="2">
    <location>
        <begin position="25"/>
        <end position="92"/>
    </location>
</feature>
<dbReference type="GO" id="GO:0043161">
    <property type="term" value="P:proteasome-mediated ubiquitin-dependent protein catabolic process"/>
    <property type="evidence" value="ECO:0007669"/>
    <property type="project" value="TreeGrafter"/>
</dbReference>
<dbReference type="GO" id="GO:0005737">
    <property type="term" value="C:cytoplasm"/>
    <property type="evidence" value="ECO:0007669"/>
    <property type="project" value="TreeGrafter"/>
</dbReference>
<dbReference type="SMART" id="SM00225">
    <property type="entry name" value="BTB"/>
    <property type="match status" value="1"/>
</dbReference>
<dbReference type="AlphaFoldDB" id="A0A6P4XHJ7"/>
<dbReference type="GeneID" id="109463594"/>
<evidence type="ECO:0000313" key="3">
    <source>
        <dbReference type="Proteomes" id="UP000515135"/>
    </source>
</evidence>
<dbReference type="InterPro" id="IPR000210">
    <property type="entry name" value="BTB/POZ_dom"/>
</dbReference>
<keyword evidence="3" id="KW-1185">Reference proteome</keyword>
<dbReference type="Pfam" id="PF02214">
    <property type="entry name" value="BTB_2"/>
    <property type="match status" value="1"/>
</dbReference>
<dbReference type="GO" id="GO:0051260">
    <property type="term" value="P:protein homooligomerization"/>
    <property type="evidence" value="ECO:0007669"/>
    <property type="project" value="InterPro"/>
</dbReference>
<feature type="region of interest" description="Disordered" evidence="1">
    <location>
        <begin position="1"/>
        <end position="23"/>
    </location>
</feature>
<evidence type="ECO:0000256" key="1">
    <source>
        <dbReference type="SAM" id="MobiDB-lite"/>
    </source>
</evidence>
<dbReference type="CDD" id="cd18316">
    <property type="entry name" value="BTB_POZ_KCTD-like"/>
    <property type="match status" value="1"/>
</dbReference>
<accession>A0A6P4XHJ7</accession>
<evidence type="ECO:0000313" key="4">
    <source>
        <dbReference type="RefSeq" id="XP_019616010.1"/>
    </source>
</evidence>
<dbReference type="RefSeq" id="XP_019616010.1">
    <property type="nucleotide sequence ID" value="XM_019760451.1"/>
</dbReference>
<protein>
    <submittedName>
        <fullName evidence="4">BTB/POZ domain-containing protein KCTD2-like</fullName>
    </submittedName>
</protein>